<feature type="coiled-coil region" evidence="3">
    <location>
        <begin position="308"/>
        <end position="359"/>
    </location>
</feature>
<feature type="region of interest" description="Disordered" evidence="4">
    <location>
        <begin position="18"/>
        <end position="47"/>
    </location>
</feature>
<protein>
    <submittedName>
        <fullName evidence="6">V-type proton ATPase subunit B</fullName>
    </submittedName>
</protein>
<keyword evidence="5" id="KW-0472">Membrane</keyword>
<accession>A0A1Q9C7R0</accession>
<evidence type="ECO:0000256" key="3">
    <source>
        <dbReference type="SAM" id="Coils"/>
    </source>
</evidence>
<evidence type="ECO:0000256" key="5">
    <source>
        <dbReference type="SAM" id="Phobius"/>
    </source>
</evidence>
<evidence type="ECO:0000313" key="6">
    <source>
        <dbReference type="EMBL" id="OLP78956.1"/>
    </source>
</evidence>
<dbReference type="GO" id="GO:0046961">
    <property type="term" value="F:proton-transporting ATPase activity, rotational mechanism"/>
    <property type="evidence" value="ECO:0007669"/>
    <property type="project" value="TreeGrafter"/>
</dbReference>
<dbReference type="SUPFAM" id="SSF53254">
    <property type="entry name" value="Phosphoglycerate mutase-like"/>
    <property type="match status" value="1"/>
</dbReference>
<feature type="region of interest" description="Disordered" evidence="4">
    <location>
        <begin position="200"/>
        <end position="234"/>
    </location>
</feature>
<evidence type="ECO:0000313" key="7">
    <source>
        <dbReference type="Proteomes" id="UP000186817"/>
    </source>
</evidence>
<dbReference type="AlphaFoldDB" id="A0A1Q9C7R0"/>
<feature type="compositionally biased region" description="Acidic residues" evidence="4">
    <location>
        <begin position="223"/>
        <end position="234"/>
    </location>
</feature>
<dbReference type="InterPro" id="IPR022879">
    <property type="entry name" value="V-ATPase_su_B/beta"/>
</dbReference>
<keyword evidence="1" id="KW-0813">Transport</keyword>
<sequence>MVAGVELQQKLLHRLRALTGEAPPAGALTPEVDKKPSPSKSSRDEDRLEDLASEASRLRQQILNARKERDLARRRRQSTEQESVSFHTNTAKQIANYHCRLQAMHNTITADKEELNALRKNCRNDDRKKQSHQAQVRKLKEEADLCKAHKSKLVAEVQTESDRVSALRAEVKTYEQRLKEALERKVLAEAEVMAAKMAQAAQEEEEKEEEEDETRKFTMLTGSDDEQEEDNEEEEARVLNELELSYEGLELSSIMPLPAAVRLATGHISHQDTMSKVDIPETGFLERGGVEFGRWTRPSPSGNAEWTEEELEAEYGEHLRNLEKVLLELRQEQAEQAEERRCQSRLAALKQKKKEEAAEKAEAPTPKVSVVSGYSRAFNGSGKPIDKGPSVLAEDFLDINGAKYCGSLIEGPWNANCPINNDGTTTTIINPITTIVAIVMIAIMAIITMLIWTGISAIDTMNSVVRGQKLPLFSVCRQASLVKGKDVLDSAFVVMDHTQENFSIVFGAMGEGGMAGEAESVSSLRCLAYMRHSDRLDCEGGTWPDASDRPYDTPICNKELPVEATRCLKDQLPEGVTVRAVVSSPFRRCLETAVLAARELDVKALHVDNRLGELMAAVARDCGGPAGLEALGGLRYMPFEEATASAEGAGLRLHWDPSANVPVPNESADDIILRVDAGAAIARSVLGREPSSSACVLLVTHADLLMQRLSKLLPRSIWAPDTCAWFVECLHDHTVPSMHRLERIL</sequence>
<gene>
    <name evidence="6" type="primary">VAPB</name>
    <name evidence="6" type="ORF">AK812_SmicGene40804</name>
</gene>
<keyword evidence="7" id="KW-1185">Reference proteome</keyword>
<dbReference type="InterPro" id="IPR029033">
    <property type="entry name" value="His_PPase_superfam"/>
</dbReference>
<keyword evidence="5" id="KW-1133">Transmembrane helix</keyword>
<dbReference type="Gene3D" id="3.40.50.300">
    <property type="entry name" value="P-loop containing nucleotide triphosphate hydrolases"/>
    <property type="match status" value="1"/>
</dbReference>
<keyword evidence="3" id="KW-0175">Coiled coil</keyword>
<dbReference type="EMBL" id="LSRX01001540">
    <property type="protein sequence ID" value="OLP78956.1"/>
    <property type="molecule type" value="Genomic_DNA"/>
</dbReference>
<keyword evidence="5" id="KW-0812">Transmembrane</keyword>
<dbReference type="PANTHER" id="PTHR43389:SF4">
    <property type="entry name" value="V-TYPE PROTON ATPASE SUBUNIT B"/>
    <property type="match status" value="1"/>
</dbReference>
<dbReference type="PANTHER" id="PTHR43389">
    <property type="entry name" value="V-TYPE PROTON ATPASE SUBUNIT B"/>
    <property type="match status" value="1"/>
</dbReference>
<evidence type="ECO:0000256" key="4">
    <source>
        <dbReference type="SAM" id="MobiDB-lite"/>
    </source>
</evidence>
<feature type="transmembrane region" description="Helical" evidence="5">
    <location>
        <begin position="435"/>
        <end position="458"/>
    </location>
</feature>
<organism evidence="6 7">
    <name type="scientific">Symbiodinium microadriaticum</name>
    <name type="common">Dinoflagellate</name>
    <name type="synonym">Zooxanthella microadriatica</name>
    <dbReference type="NCBI Taxonomy" id="2951"/>
    <lineage>
        <taxon>Eukaryota</taxon>
        <taxon>Sar</taxon>
        <taxon>Alveolata</taxon>
        <taxon>Dinophyceae</taxon>
        <taxon>Suessiales</taxon>
        <taxon>Symbiodiniaceae</taxon>
        <taxon>Symbiodinium</taxon>
    </lineage>
</organism>
<comment type="caution">
    <text evidence="6">The sequence shown here is derived from an EMBL/GenBank/DDBJ whole genome shotgun (WGS) entry which is preliminary data.</text>
</comment>
<feature type="compositionally biased region" description="Basic and acidic residues" evidence="4">
    <location>
        <begin position="31"/>
        <end position="47"/>
    </location>
</feature>
<evidence type="ECO:0000256" key="1">
    <source>
        <dbReference type="ARBA" id="ARBA00022448"/>
    </source>
</evidence>
<dbReference type="Gene3D" id="3.40.50.1240">
    <property type="entry name" value="Phosphoglycerate mutase-like"/>
    <property type="match status" value="1"/>
</dbReference>
<proteinExistence type="predicted"/>
<dbReference type="OrthoDB" id="8890140at2759"/>
<dbReference type="InterPro" id="IPR027417">
    <property type="entry name" value="P-loop_NTPase"/>
</dbReference>
<keyword evidence="2" id="KW-0406">Ion transport</keyword>
<dbReference type="Proteomes" id="UP000186817">
    <property type="component" value="Unassembled WGS sequence"/>
</dbReference>
<feature type="compositionally biased region" description="Acidic residues" evidence="4">
    <location>
        <begin position="202"/>
        <end position="212"/>
    </location>
</feature>
<reference evidence="6 7" key="1">
    <citation type="submission" date="2016-02" db="EMBL/GenBank/DDBJ databases">
        <title>Genome analysis of coral dinoflagellate symbionts highlights evolutionary adaptations to a symbiotic lifestyle.</title>
        <authorList>
            <person name="Aranda M."/>
            <person name="Li Y."/>
            <person name="Liew Y.J."/>
            <person name="Baumgarten S."/>
            <person name="Simakov O."/>
            <person name="Wilson M."/>
            <person name="Piel J."/>
            <person name="Ashoor H."/>
            <person name="Bougouffa S."/>
            <person name="Bajic V.B."/>
            <person name="Ryu T."/>
            <person name="Ravasi T."/>
            <person name="Bayer T."/>
            <person name="Micklem G."/>
            <person name="Kim H."/>
            <person name="Bhak J."/>
            <person name="Lajeunesse T.C."/>
            <person name="Voolstra C.R."/>
        </authorList>
    </citation>
    <scope>NUCLEOTIDE SEQUENCE [LARGE SCALE GENOMIC DNA]</scope>
    <source>
        <strain evidence="6 7">CCMP2467</strain>
    </source>
</reference>
<dbReference type="GO" id="GO:0007035">
    <property type="term" value="P:vacuolar acidification"/>
    <property type="evidence" value="ECO:0007669"/>
    <property type="project" value="TreeGrafter"/>
</dbReference>
<evidence type="ECO:0000256" key="2">
    <source>
        <dbReference type="ARBA" id="ARBA00023065"/>
    </source>
</evidence>
<name>A0A1Q9C7R0_SYMMI</name>